<gene>
    <name evidence="3" type="ORF">H8R91_08795</name>
</gene>
<accession>A0ABR7HM33</accession>
<evidence type="ECO:0000259" key="2">
    <source>
        <dbReference type="Pfam" id="PF07670"/>
    </source>
</evidence>
<keyword evidence="4" id="KW-1185">Reference proteome</keyword>
<sequence>MLGYVWAGLIIVSVLSAILLGNTESLSTALIESGSSSIELLLTMAGILCLWSGIMKIAEESGFTALISKIFAPLLRPLFPKLDKNSEAFKSITMNISANLLGLGNAATPFGLKAMGELNRLNNCPDTASNEMVIFVVLNTASLQLLPTTLATLRQSYGSNAPFEVITAIWISSATALTVALTVACTLNLKKAR</sequence>
<keyword evidence="1" id="KW-0812">Transmembrane</keyword>
<feature type="transmembrane region" description="Helical" evidence="1">
    <location>
        <begin position="6"/>
        <end position="26"/>
    </location>
</feature>
<organism evidence="3 4">
    <name type="scientific">Ruminococcus intestinalis</name>
    <dbReference type="NCBI Taxonomy" id="2763066"/>
    <lineage>
        <taxon>Bacteria</taxon>
        <taxon>Bacillati</taxon>
        <taxon>Bacillota</taxon>
        <taxon>Clostridia</taxon>
        <taxon>Eubacteriales</taxon>
        <taxon>Oscillospiraceae</taxon>
        <taxon>Ruminococcus</taxon>
    </lineage>
</organism>
<name>A0ABR7HM33_9FIRM</name>
<dbReference type="InterPro" id="IPR011642">
    <property type="entry name" value="Gate_dom"/>
</dbReference>
<comment type="caution">
    <text evidence="3">The sequence shown here is derived from an EMBL/GenBank/DDBJ whole genome shotgun (WGS) entry which is preliminary data.</text>
</comment>
<dbReference type="Pfam" id="PF07670">
    <property type="entry name" value="Gate"/>
    <property type="match status" value="1"/>
</dbReference>
<reference evidence="3 4" key="1">
    <citation type="submission" date="2020-08" db="EMBL/GenBank/DDBJ databases">
        <title>Genome public.</title>
        <authorList>
            <person name="Liu C."/>
            <person name="Sun Q."/>
        </authorList>
    </citation>
    <scope>NUCLEOTIDE SEQUENCE [LARGE SCALE GENOMIC DNA]</scope>
    <source>
        <strain evidence="3 4">NSJ-71</strain>
    </source>
</reference>
<evidence type="ECO:0000313" key="3">
    <source>
        <dbReference type="EMBL" id="MBC5728609.1"/>
    </source>
</evidence>
<keyword evidence="1" id="KW-0472">Membrane</keyword>
<dbReference type="Proteomes" id="UP000636755">
    <property type="component" value="Unassembled WGS sequence"/>
</dbReference>
<protein>
    <submittedName>
        <fullName evidence="3">Spore maturation protein A</fullName>
    </submittedName>
</protein>
<dbReference type="EMBL" id="JACOPS010000004">
    <property type="protein sequence ID" value="MBC5728609.1"/>
    <property type="molecule type" value="Genomic_DNA"/>
</dbReference>
<keyword evidence="1" id="KW-1133">Transmembrane helix</keyword>
<feature type="transmembrane region" description="Helical" evidence="1">
    <location>
        <begin position="132"/>
        <end position="153"/>
    </location>
</feature>
<evidence type="ECO:0000256" key="1">
    <source>
        <dbReference type="SAM" id="Phobius"/>
    </source>
</evidence>
<feature type="domain" description="Nucleoside transporter/FeoB GTPase Gate" evidence="2">
    <location>
        <begin position="41"/>
        <end position="151"/>
    </location>
</feature>
<evidence type="ECO:0000313" key="4">
    <source>
        <dbReference type="Proteomes" id="UP000636755"/>
    </source>
</evidence>
<feature type="transmembrane region" description="Helical" evidence="1">
    <location>
        <begin position="38"/>
        <end position="55"/>
    </location>
</feature>
<proteinExistence type="predicted"/>
<feature type="transmembrane region" description="Helical" evidence="1">
    <location>
        <begin position="165"/>
        <end position="189"/>
    </location>
</feature>
<dbReference type="RefSeq" id="WP_186935712.1">
    <property type="nucleotide sequence ID" value="NZ_JACOPS010000004.1"/>
</dbReference>